<evidence type="ECO:0000256" key="1">
    <source>
        <dbReference type="SAM" id="SignalP"/>
    </source>
</evidence>
<gene>
    <name evidence="3" type="ORF">AXG93_1504s1410</name>
    <name evidence="2" type="ORF">Mp_7g07070</name>
</gene>
<dbReference type="Proteomes" id="UP000077202">
    <property type="component" value="Unassembled WGS sequence"/>
</dbReference>
<evidence type="ECO:0000313" key="4">
    <source>
        <dbReference type="Proteomes" id="UP000077202"/>
    </source>
</evidence>
<proteinExistence type="predicted"/>
<dbReference type="Proteomes" id="UP001162541">
    <property type="component" value="Chromosome 7"/>
</dbReference>
<reference evidence="2" key="2">
    <citation type="journal article" date="2019" name="Curr. Biol.">
        <title>Chromatin organization in early land plants reveals an ancestral association between H3K27me3, transposons, and constitutive heterochromatin.</title>
        <authorList>
            <person name="Montgomery S.A."/>
            <person name="Tanizawa Y."/>
            <person name="Galik B."/>
            <person name="Wang N."/>
            <person name="Ito T."/>
            <person name="Mochizuki T."/>
            <person name="Akimcheva S."/>
            <person name="Bowman J."/>
            <person name="Cognat V."/>
            <person name="Drouard L."/>
            <person name="Ekker H."/>
            <person name="Houng S."/>
            <person name="Kohchi T."/>
            <person name="Lin S."/>
            <person name="Liu L.D."/>
            <person name="Nakamura Y."/>
            <person name="Valeeva L.R."/>
            <person name="Shakirov E.V."/>
            <person name="Shippen D.E."/>
            <person name="Wei W."/>
            <person name="Yagura M."/>
            <person name="Yamaoka S."/>
            <person name="Yamato K.T."/>
            <person name="Liu C."/>
            <person name="Berger F."/>
        </authorList>
    </citation>
    <scope>NUCLEOTIDE SEQUENCE [LARGE SCALE GENOMIC DNA]</scope>
    <source>
        <strain evidence="2">Tak-1</strain>
    </source>
</reference>
<feature type="chain" id="PRO_5042333720" evidence="1">
    <location>
        <begin position="27"/>
        <end position="207"/>
    </location>
</feature>
<reference evidence="5" key="3">
    <citation type="journal article" date="2020" name="Curr. Biol.">
        <title>Chromatin organization in early land plants reveals an ancestral association between H3K27me3, transposons, and constitutive heterochromatin.</title>
        <authorList>
            <person name="Montgomery S.A."/>
            <person name="Tanizawa Y."/>
            <person name="Galik B."/>
            <person name="Wang N."/>
            <person name="Ito T."/>
            <person name="Mochizuki T."/>
            <person name="Akimcheva S."/>
            <person name="Bowman J.L."/>
            <person name="Cognat V."/>
            <person name="Marechal-Drouard L."/>
            <person name="Ekker H."/>
            <person name="Hong S.F."/>
            <person name="Kohchi T."/>
            <person name="Lin S.S."/>
            <person name="Liu L.D."/>
            <person name="Nakamura Y."/>
            <person name="Valeeva L.R."/>
            <person name="Shakirov E.V."/>
            <person name="Shippen D.E."/>
            <person name="Wei W.L."/>
            <person name="Yagura M."/>
            <person name="Yamaoka S."/>
            <person name="Yamato K.T."/>
            <person name="Liu C."/>
            <person name="Berger F."/>
        </authorList>
    </citation>
    <scope>NUCLEOTIDE SEQUENCE [LARGE SCALE GENOMIC DNA]</scope>
    <source>
        <strain evidence="5">Tak-1</strain>
    </source>
</reference>
<reference evidence="3 4" key="1">
    <citation type="submission" date="2016-03" db="EMBL/GenBank/DDBJ databases">
        <title>Mechanisms controlling the formation of the plant cell surface in tip-growing cells are functionally conserved among land plants.</title>
        <authorList>
            <person name="Honkanen S."/>
            <person name="Jones V.A."/>
            <person name="Morieri G."/>
            <person name="Champion C."/>
            <person name="Hetherington A.J."/>
            <person name="Kelly S."/>
            <person name="Saint-Marcoux D."/>
            <person name="Proust H."/>
            <person name="Prescott H."/>
            <person name="Dolan L."/>
        </authorList>
    </citation>
    <scope>NUCLEOTIDE SEQUENCE [LARGE SCALE GENOMIC DNA]</scope>
    <source>
        <strain evidence="4">cv. Tak-1 and cv. Tak-2</strain>
        <tissue evidence="3">Whole gametophyte</tissue>
    </source>
</reference>
<keyword evidence="1" id="KW-0732">Signal</keyword>
<dbReference type="PROSITE" id="PS50231">
    <property type="entry name" value="RICIN_B_LECTIN"/>
    <property type="match status" value="1"/>
</dbReference>
<keyword evidence="4" id="KW-1185">Reference proteome</keyword>
<evidence type="ECO:0000313" key="5">
    <source>
        <dbReference type="Proteomes" id="UP001162541"/>
    </source>
</evidence>
<dbReference type="InterPro" id="IPR035992">
    <property type="entry name" value="Ricin_B-like_lectins"/>
</dbReference>
<organism evidence="3 4">
    <name type="scientific">Marchantia polymorpha subsp. ruderalis</name>
    <dbReference type="NCBI Taxonomy" id="1480154"/>
    <lineage>
        <taxon>Eukaryota</taxon>
        <taxon>Viridiplantae</taxon>
        <taxon>Streptophyta</taxon>
        <taxon>Embryophyta</taxon>
        <taxon>Marchantiophyta</taxon>
        <taxon>Marchantiopsida</taxon>
        <taxon>Marchantiidae</taxon>
        <taxon>Marchantiales</taxon>
        <taxon>Marchantiaceae</taxon>
        <taxon>Marchantia</taxon>
    </lineage>
</organism>
<dbReference type="Gene3D" id="2.80.10.50">
    <property type="match status" value="1"/>
</dbReference>
<protein>
    <submittedName>
        <fullName evidence="3">Uncharacterized protein</fullName>
    </submittedName>
</protein>
<evidence type="ECO:0000313" key="2">
    <source>
        <dbReference type="EMBL" id="BBN16523.1"/>
    </source>
</evidence>
<feature type="signal peptide" evidence="1">
    <location>
        <begin position="1"/>
        <end position="26"/>
    </location>
</feature>
<dbReference type="EMBL" id="AP019872">
    <property type="protein sequence ID" value="BBN16523.1"/>
    <property type="molecule type" value="Genomic_DNA"/>
</dbReference>
<evidence type="ECO:0000313" key="3">
    <source>
        <dbReference type="EMBL" id="OAE22330.1"/>
    </source>
</evidence>
<accession>A0A176VN70</accession>
<name>A0A176VN70_MARPO</name>
<dbReference type="AlphaFoldDB" id="A0A176VN70"/>
<dbReference type="EMBL" id="LVLJ01003222">
    <property type="protein sequence ID" value="OAE22330.1"/>
    <property type="molecule type" value="Genomic_DNA"/>
</dbReference>
<dbReference type="SUPFAM" id="SSF50370">
    <property type="entry name" value="Ricin B-like lectins"/>
    <property type="match status" value="1"/>
</dbReference>
<sequence length="207" mass="22429">MASWAQALVIGLFVLVSGHVFQQCEAASLAKYRESYIVKFQPATCDGPGGKLILMGPKAPIALYGAGNFQVFTKAVSAGQKVPLDMWNQTLLRGPAVYQIEQSGNTDACMDVDPDSEAGSGLAQDVCVNQFTQRQEFEYKVVPKMVPGCKKDNRNAVAVTIKSLANPPSNLCLSAPKMPGARATTAICNERDDNQLFFINVPSIRRR</sequence>